<sequence>MASFESIYQAAVDNGEIRGALLFARDVSGEFNYTKIFGERTLLSGENKLHQTSDILAVASATKLLTAIAALQCVEDGLLSLSADVASIAPVLTGKQAITGHDGDKFAYEPQSPITLERLLTHSSGIGYAFLGPKLINGRRKTARNLPRGRHGKGLNDFMHERIFAPLGIKDANLFPVTREDMRAMMVNLNPTDPEGRGLVVSGGLESSTRTLLKPETVNEMFQPHLGPGPEASMQEVMSGPATNPFYVQGTEPDVKRNHGLAGSNTLAWGGGLNLIWFIDRGNGLCALGAPQLGLPINYEAAARLKHIFRRGIYDMYNEWKGSEDR</sequence>
<dbReference type="InterPro" id="IPR001466">
    <property type="entry name" value="Beta-lactam-related"/>
</dbReference>
<dbReference type="InterPro" id="IPR050789">
    <property type="entry name" value="Diverse_Enzym_Activities"/>
</dbReference>
<gene>
    <name evidence="4" type="ORF">BCR34DRAFT_625557</name>
</gene>
<dbReference type="Pfam" id="PF00144">
    <property type="entry name" value="Beta-lactamase"/>
    <property type="match status" value="1"/>
</dbReference>
<dbReference type="GO" id="GO:0016787">
    <property type="term" value="F:hydrolase activity"/>
    <property type="evidence" value="ECO:0007669"/>
    <property type="project" value="UniProtKB-KW"/>
</dbReference>
<evidence type="ECO:0000256" key="2">
    <source>
        <dbReference type="ARBA" id="ARBA00022801"/>
    </source>
</evidence>
<dbReference type="SUPFAM" id="SSF56601">
    <property type="entry name" value="beta-lactamase/transpeptidase-like"/>
    <property type="match status" value="1"/>
</dbReference>
<keyword evidence="5" id="KW-1185">Reference proteome</keyword>
<name>A0A1Y1ZHX6_9PLEO</name>
<comment type="similarity">
    <text evidence="1">Belongs to the class-A beta-lactamase family.</text>
</comment>
<dbReference type="STRING" id="1231657.A0A1Y1ZHX6"/>
<dbReference type="InterPro" id="IPR012338">
    <property type="entry name" value="Beta-lactam/transpept-like"/>
</dbReference>
<dbReference type="Proteomes" id="UP000193144">
    <property type="component" value="Unassembled WGS sequence"/>
</dbReference>
<proteinExistence type="inferred from homology"/>
<dbReference type="EMBL" id="MCFA01000081">
    <property type="protein sequence ID" value="ORY09852.1"/>
    <property type="molecule type" value="Genomic_DNA"/>
</dbReference>
<organism evidence="4 5">
    <name type="scientific">Clohesyomyces aquaticus</name>
    <dbReference type="NCBI Taxonomy" id="1231657"/>
    <lineage>
        <taxon>Eukaryota</taxon>
        <taxon>Fungi</taxon>
        <taxon>Dikarya</taxon>
        <taxon>Ascomycota</taxon>
        <taxon>Pezizomycotina</taxon>
        <taxon>Dothideomycetes</taxon>
        <taxon>Pleosporomycetidae</taxon>
        <taxon>Pleosporales</taxon>
        <taxon>Lindgomycetaceae</taxon>
        <taxon>Clohesyomyces</taxon>
    </lineage>
</organism>
<evidence type="ECO:0000313" key="5">
    <source>
        <dbReference type="Proteomes" id="UP000193144"/>
    </source>
</evidence>
<evidence type="ECO:0000256" key="1">
    <source>
        <dbReference type="ARBA" id="ARBA00009009"/>
    </source>
</evidence>
<reference evidence="4 5" key="1">
    <citation type="submission" date="2016-07" db="EMBL/GenBank/DDBJ databases">
        <title>Pervasive Adenine N6-methylation of Active Genes in Fungi.</title>
        <authorList>
            <consortium name="DOE Joint Genome Institute"/>
            <person name="Mondo S.J."/>
            <person name="Dannebaum R.O."/>
            <person name="Kuo R.C."/>
            <person name="Labutti K."/>
            <person name="Haridas S."/>
            <person name="Kuo A."/>
            <person name="Salamov A."/>
            <person name="Ahrendt S.R."/>
            <person name="Lipzen A."/>
            <person name="Sullivan W."/>
            <person name="Andreopoulos W.B."/>
            <person name="Clum A."/>
            <person name="Lindquist E."/>
            <person name="Daum C."/>
            <person name="Ramamoorthy G.K."/>
            <person name="Gryganskyi A."/>
            <person name="Culley D."/>
            <person name="Magnuson J.K."/>
            <person name="James T.Y."/>
            <person name="O'Malley M.A."/>
            <person name="Stajich J.E."/>
            <person name="Spatafora J.W."/>
            <person name="Visel A."/>
            <person name="Grigoriev I.V."/>
        </authorList>
    </citation>
    <scope>NUCLEOTIDE SEQUENCE [LARGE SCALE GENOMIC DNA]</scope>
    <source>
        <strain evidence="4 5">CBS 115471</strain>
    </source>
</reference>
<feature type="domain" description="Beta-lactamase-related" evidence="3">
    <location>
        <begin position="49"/>
        <end position="140"/>
    </location>
</feature>
<dbReference type="AlphaFoldDB" id="A0A1Y1ZHX6"/>
<evidence type="ECO:0000259" key="3">
    <source>
        <dbReference type="Pfam" id="PF00144"/>
    </source>
</evidence>
<evidence type="ECO:0000313" key="4">
    <source>
        <dbReference type="EMBL" id="ORY09852.1"/>
    </source>
</evidence>
<dbReference type="PANTHER" id="PTHR43283">
    <property type="entry name" value="BETA-LACTAMASE-RELATED"/>
    <property type="match status" value="1"/>
</dbReference>
<dbReference type="OrthoDB" id="428260at2759"/>
<protein>
    <submittedName>
        <fullName evidence="4">Beta-lactamase/transpeptidase-like protein</fullName>
    </submittedName>
</protein>
<comment type="caution">
    <text evidence="4">The sequence shown here is derived from an EMBL/GenBank/DDBJ whole genome shotgun (WGS) entry which is preliminary data.</text>
</comment>
<dbReference type="Gene3D" id="3.40.710.10">
    <property type="entry name" value="DD-peptidase/beta-lactamase superfamily"/>
    <property type="match status" value="2"/>
</dbReference>
<accession>A0A1Y1ZHX6</accession>
<keyword evidence="2" id="KW-0378">Hydrolase</keyword>
<dbReference type="PANTHER" id="PTHR43283:SF17">
    <property type="entry name" value="(LOVD), PUTATIVE (AFU_ORTHOLOGUE AFUA_5G00920)-RELATED"/>
    <property type="match status" value="1"/>
</dbReference>